<name>A0A1G8IUQ2_9RHOB</name>
<gene>
    <name evidence="2" type="ORF">SAMN04487993_1002139</name>
</gene>
<dbReference type="Pfam" id="PF08242">
    <property type="entry name" value="Methyltransf_12"/>
    <property type="match status" value="1"/>
</dbReference>
<dbReference type="CDD" id="cd02440">
    <property type="entry name" value="AdoMet_MTases"/>
    <property type="match status" value="1"/>
</dbReference>
<dbReference type="RefSeq" id="WP_089843376.1">
    <property type="nucleotide sequence ID" value="NZ_FNEJ01000002.1"/>
</dbReference>
<evidence type="ECO:0000259" key="1">
    <source>
        <dbReference type="Pfam" id="PF08242"/>
    </source>
</evidence>
<evidence type="ECO:0000313" key="2">
    <source>
        <dbReference type="EMBL" id="SDI22669.1"/>
    </source>
</evidence>
<dbReference type="Gene3D" id="3.40.50.150">
    <property type="entry name" value="Vaccinia Virus protein VP39"/>
    <property type="match status" value="1"/>
</dbReference>
<evidence type="ECO:0000313" key="3">
    <source>
        <dbReference type="Proteomes" id="UP000199093"/>
    </source>
</evidence>
<dbReference type="EMBL" id="FNEJ01000002">
    <property type="protein sequence ID" value="SDI22669.1"/>
    <property type="molecule type" value="Genomic_DNA"/>
</dbReference>
<sequence length="402" mass="43011">MVTVREHYEVFPYPARDPAEERHRLITGSPSHPLEMDHILWGGQRDWNRPLRILVAGGGTGDGLIQLAQTLTDAGRAHDITYLDLSTASRAVAEARAQMRGLGNITFHTASLLEAAEYGRFDYIDCCGVLHHLPDPPAGFRALRAALAPGGGLGFMVYAPYGRSGVYPLQEAFAALFQGLPPGERLIRARQIVADLPEGHPFRANRNLSDHLTSEAGFYDLLLHAQDRAYDVPQLLEVLAETGWQLAGFATPALYDLSRLTEVPEGMDPVTRMTLAEKLRGTIRVHTGYAVAQGSPAGKASPATRALVPHLRGAPAARLAQLVAQGHAIPVTLGGRPEPVTLPRAAAPLLAAIDGRRSLGQIAQASGRDPIAFGTLWASVHAALEPCGLLVYSALLTATAVS</sequence>
<accession>A0A1G8IUQ2</accession>
<dbReference type="Proteomes" id="UP000199093">
    <property type="component" value="Unassembled WGS sequence"/>
</dbReference>
<proteinExistence type="predicted"/>
<dbReference type="OrthoDB" id="649979at2"/>
<dbReference type="InterPro" id="IPR029063">
    <property type="entry name" value="SAM-dependent_MTases_sf"/>
</dbReference>
<dbReference type="GO" id="GO:0008168">
    <property type="term" value="F:methyltransferase activity"/>
    <property type="evidence" value="ECO:0007669"/>
    <property type="project" value="UniProtKB-KW"/>
</dbReference>
<feature type="domain" description="Methyltransferase type 12" evidence="1">
    <location>
        <begin position="56"/>
        <end position="153"/>
    </location>
</feature>
<dbReference type="AlphaFoldDB" id="A0A1G8IUQ2"/>
<keyword evidence="2" id="KW-0489">Methyltransferase</keyword>
<dbReference type="GO" id="GO:0032259">
    <property type="term" value="P:methylation"/>
    <property type="evidence" value="ECO:0007669"/>
    <property type="project" value="UniProtKB-KW"/>
</dbReference>
<reference evidence="2 3" key="1">
    <citation type="submission" date="2016-10" db="EMBL/GenBank/DDBJ databases">
        <authorList>
            <person name="de Groot N.N."/>
        </authorList>
    </citation>
    <scope>NUCLEOTIDE SEQUENCE [LARGE SCALE GENOMIC DNA]</scope>
    <source>
        <strain evidence="2 3">DSM 26424</strain>
    </source>
</reference>
<dbReference type="STRING" id="555512.SAMN04487993_1002139"/>
<keyword evidence="2" id="KW-0808">Transferase</keyword>
<organism evidence="2 3">
    <name type="scientific">Salipiger marinus</name>
    <dbReference type="NCBI Taxonomy" id="555512"/>
    <lineage>
        <taxon>Bacteria</taxon>
        <taxon>Pseudomonadati</taxon>
        <taxon>Pseudomonadota</taxon>
        <taxon>Alphaproteobacteria</taxon>
        <taxon>Rhodobacterales</taxon>
        <taxon>Roseobacteraceae</taxon>
        <taxon>Salipiger</taxon>
    </lineage>
</organism>
<dbReference type="SUPFAM" id="SSF53335">
    <property type="entry name" value="S-adenosyl-L-methionine-dependent methyltransferases"/>
    <property type="match status" value="1"/>
</dbReference>
<keyword evidence="3" id="KW-1185">Reference proteome</keyword>
<protein>
    <submittedName>
        <fullName evidence="2">Methyltransferase domain-containing protein</fullName>
    </submittedName>
</protein>
<dbReference type="InterPro" id="IPR013217">
    <property type="entry name" value="Methyltransf_12"/>
</dbReference>